<dbReference type="GO" id="GO:0005524">
    <property type="term" value="F:ATP binding"/>
    <property type="evidence" value="ECO:0007669"/>
    <property type="project" value="UniProtKB-KW"/>
</dbReference>
<dbReference type="GO" id="GO:0016874">
    <property type="term" value="F:ligase activity"/>
    <property type="evidence" value="ECO:0007669"/>
    <property type="project" value="UniProtKB-KW"/>
</dbReference>
<dbReference type="InterPro" id="IPR016185">
    <property type="entry name" value="PreATP-grasp_dom_sf"/>
</dbReference>
<dbReference type="Gene3D" id="3.30.1490.330">
    <property type="match status" value="1"/>
</dbReference>
<reference evidence="7 8" key="1">
    <citation type="submission" date="2018-07" db="EMBL/GenBank/DDBJ databases">
        <title>Genomic Encyclopedia of Type Strains, Phase IV (KMG-IV): sequencing the most valuable type-strain genomes for metagenomic binning, comparative biology and taxonomic classification.</title>
        <authorList>
            <person name="Goeker M."/>
        </authorList>
    </citation>
    <scope>NUCLEOTIDE SEQUENCE [LARGE SCALE GENOMIC DNA]</scope>
    <source>
        <strain evidence="7 8">DSM 14364</strain>
    </source>
</reference>
<dbReference type="AlphaFoldDB" id="A0A370HQW7"/>
<dbReference type="SUPFAM" id="SSF56059">
    <property type="entry name" value="Glutathione synthetase ATP-binding domain-like"/>
    <property type="match status" value="1"/>
</dbReference>
<keyword evidence="5" id="KW-0460">Magnesium</keyword>
<proteinExistence type="predicted"/>
<dbReference type="InterPro" id="IPR005494">
    <property type="entry name" value="GSPS_pre-ATP-grasp-like_dom"/>
</dbReference>
<name>A0A370HQW7_9HYPH</name>
<dbReference type="SUPFAM" id="SSF52440">
    <property type="entry name" value="PreATP-grasp domain"/>
    <property type="match status" value="1"/>
</dbReference>
<comment type="caution">
    <text evidence="7">The sequence shown here is derived from an EMBL/GenBank/DDBJ whole genome shotgun (WGS) entry which is preliminary data.</text>
</comment>
<keyword evidence="1" id="KW-0436">Ligase</keyword>
<evidence type="ECO:0000256" key="3">
    <source>
        <dbReference type="ARBA" id="ARBA00022741"/>
    </source>
</evidence>
<evidence type="ECO:0000313" key="7">
    <source>
        <dbReference type="EMBL" id="RDI60888.1"/>
    </source>
</evidence>
<dbReference type="GO" id="GO:0046872">
    <property type="term" value="F:metal ion binding"/>
    <property type="evidence" value="ECO:0007669"/>
    <property type="project" value="UniProtKB-KW"/>
</dbReference>
<keyword evidence="3" id="KW-0547">Nucleotide-binding</keyword>
<evidence type="ECO:0000256" key="5">
    <source>
        <dbReference type="ARBA" id="ARBA00022842"/>
    </source>
</evidence>
<accession>A0A370HQW7</accession>
<protein>
    <submittedName>
        <fullName evidence="7">Glutathionylspermidine synthase</fullName>
    </submittedName>
</protein>
<keyword evidence="2" id="KW-0479">Metal-binding</keyword>
<organism evidence="7 8">
    <name type="scientific">Microvirga subterranea</name>
    <dbReference type="NCBI Taxonomy" id="186651"/>
    <lineage>
        <taxon>Bacteria</taxon>
        <taxon>Pseudomonadati</taxon>
        <taxon>Pseudomonadota</taxon>
        <taxon>Alphaproteobacteria</taxon>
        <taxon>Hyphomicrobiales</taxon>
        <taxon>Methylobacteriaceae</taxon>
        <taxon>Microvirga</taxon>
    </lineage>
</organism>
<dbReference type="Proteomes" id="UP000254925">
    <property type="component" value="Unassembled WGS sequence"/>
</dbReference>
<feature type="domain" description="Glutathionylspermidine synthase pre-ATP-grasp-like" evidence="6">
    <location>
        <begin position="13"/>
        <end position="384"/>
    </location>
</feature>
<evidence type="ECO:0000256" key="1">
    <source>
        <dbReference type="ARBA" id="ARBA00022598"/>
    </source>
</evidence>
<sequence>MMRRIAVPPRPDWEQTAKAYGFHFTHMYGQVYWDETACFAFTLDEIERNLEDPSRELHAMCLALADEASRDEHLLDLLGVPEAYRDYVAQSWRQKDPTIFGRFDLAYTGTGPAKLLEYNADTPTGLYEAAFFQWLWMTQARSLGIVPRGSDQFNAIQEKLIAAYDRLPKRSIMHFAGYGSDIEESGTLSYMMDCASQAGHAVSFVDITEIGFDLQDRLTDMQDRTIDVLSNLYPWEWFFDDEFGPKIPRSGTQMIEPAWKAMLSTKAILPLLWERHPGHPNLLEAYFDEDPRAGSLRAYVRKPLFSREGANVTLHRDGKDVASMEGPYGQGRWVRQAATDLFQSAGGYAVIGSWIVGDEACGIGIREDSSPVTMNLSRFVPHIIEDRLGQGQP</sequence>
<evidence type="ECO:0000256" key="2">
    <source>
        <dbReference type="ARBA" id="ARBA00022723"/>
    </source>
</evidence>
<evidence type="ECO:0000256" key="4">
    <source>
        <dbReference type="ARBA" id="ARBA00022840"/>
    </source>
</evidence>
<evidence type="ECO:0000313" key="8">
    <source>
        <dbReference type="Proteomes" id="UP000254925"/>
    </source>
</evidence>
<keyword evidence="4" id="KW-0067">ATP-binding</keyword>
<gene>
    <name evidence="7" type="ORF">DES45_102276</name>
</gene>
<keyword evidence="8" id="KW-1185">Reference proteome</keyword>
<dbReference type="Pfam" id="PF03738">
    <property type="entry name" value="GSP_synth"/>
    <property type="match status" value="1"/>
</dbReference>
<dbReference type="EMBL" id="QQBB01000002">
    <property type="protein sequence ID" value="RDI60888.1"/>
    <property type="molecule type" value="Genomic_DNA"/>
</dbReference>
<evidence type="ECO:0000259" key="6">
    <source>
        <dbReference type="Pfam" id="PF03738"/>
    </source>
</evidence>